<sequence length="34" mass="3984">MEESAMPSSIDILQRKHKQPTLWLALEIERCEIS</sequence>
<proteinExistence type="predicted"/>
<gene>
    <name evidence="1" type="ORF">NMW_2409</name>
</gene>
<accession>C6SN75</accession>
<organism evidence="1">
    <name type="scientific">Neisseria meningitidis alpha275</name>
    <dbReference type="NCBI Taxonomy" id="295996"/>
    <lineage>
        <taxon>Bacteria</taxon>
        <taxon>Pseudomonadati</taxon>
        <taxon>Pseudomonadota</taxon>
        <taxon>Betaproteobacteria</taxon>
        <taxon>Neisseriales</taxon>
        <taxon>Neisseriaceae</taxon>
        <taxon>Neisseria</taxon>
    </lineage>
</organism>
<dbReference type="AlphaFoldDB" id="C6SN75"/>
<protein>
    <submittedName>
        <fullName evidence="1">Uncharacterized protein</fullName>
    </submittedName>
</protein>
<name>C6SN75_NEIME</name>
<reference evidence="1" key="1">
    <citation type="journal article" date="2008" name="Proc. Natl. Acad. Sci. U.S.A.">
        <title>Whole-genome comparison of disease and carriage strains provides insights into virulence evolution in Neisseria meningitidis.</title>
        <authorList>
            <person name="Schoen C."/>
            <person name="Blom J."/>
            <person name="Claus H."/>
            <person name="Schramm-Glueck A."/>
            <person name="Brandt P."/>
            <person name="Mueller T."/>
            <person name="Goesmann A."/>
            <person name="Joseph B."/>
            <person name="Konietzny S."/>
            <person name="Kurzai O."/>
            <person name="Schmitt C."/>
            <person name="Friedrich T."/>
            <person name="Linke B."/>
            <person name="Vogel U."/>
            <person name="Frosch M."/>
        </authorList>
    </citation>
    <scope>NUCLEOTIDE SEQUENCE</scope>
    <source>
        <strain evidence="1">Alpha275</strain>
    </source>
</reference>
<evidence type="ECO:0000313" key="1">
    <source>
        <dbReference type="EMBL" id="CBA09961.1"/>
    </source>
</evidence>
<dbReference type="EMBL" id="AM889138">
    <property type="protein sequence ID" value="CBA09961.1"/>
    <property type="molecule type" value="Genomic_DNA"/>
</dbReference>